<organism evidence="2">
    <name type="scientific">Oceaniferula spumae</name>
    <dbReference type="NCBI Taxonomy" id="2979115"/>
    <lineage>
        <taxon>Bacteria</taxon>
        <taxon>Pseudomonadati</taxon>
        <taxon>Verrucomicrobiota</taxon>
        <taxon>Verrucomicrobiia</taxon>
        <taxon>Verrucomicrobiales</taxon>
        <taxon>Verrucomicrobiaceae</taxon>
        <taxon>Oceaniferula</taxon>
    </lineage>
</organism>
<gene>
    <name evidence="2" type="ORF">NT6N_24620</name>
</gene>
<feature type="transmembrane region" description="Helical" evidence="1">
    <location>
        <begin position="32"/>
        <end position="60"/>
    </location>
</feature>
<feature type="transmembrane region" description="Helical" evidence="1">
    <location>
        <begin position="67"/>
        <end position="86"/>
    </location>
</feature>
<keyword evidence="1" id="KW-1133">Transmembrane helix</keyword>
<name>A0AAT9FN80_9BACT</name>
<proteinExistence type="predicted"/>
<dbReference type="EMBL" id="AP026866">
    <property type="protein sequence ID" value="BDS07422.1"/>
    <property type="molecule type" value="Genomic_DNA"/>
</dbReference>
<dbReference type="AlphaFoldDB" id="A0AAT9FN80"/>
<reference evidence="2" key="1">
    <citation type="submission" date="2024-07" db="EMBL/GenBank/DDBJ databases">
        <title>Complete genome sequence of Verrucomicrobiaceae bacterium NT6N.</title>
        <authorList>
            <person name="Huang C."/>
            <person name="Takami H."/>
            <person name="Hamasaki K."/>
        </authorList>
    </citation>
    <scope>NUCLEOTIDE SEQUENCE</scope>
    <source>
        <strain evidence="2">NT6N</strain>
    </source>
</reference>
<accession>A0AAT9FN80</accession>
<evidence type="ECO:0000313" key="2">
    <source>
        <dbReference type="EMBL" id="BDS07422.1"/>
    </source>
</evidence>
<protein>
    <submittedName>
        <fullName evidence="2">Uncharacterized protein</fullName>
    </submittedName>
</protein>
<dbReference type="KEGG" id="osu:NT6N_24620"/>
<keyword evidence="1" id="KW-0472">Membrane</keyword>
<keyword evidence="1" id="KW-0812">Transmembrane</keyword>
<feature type="transmembrane region" description="Helical" evidence="1">
    <location>
        <begin position="106"/>
        <end position="126"/>
    </location>
</feature>
<sequence>MKTLLLISCGLIYVASLFFPVFEPSEGDPTYILGLIALLFGWGNYPWFANPLLFASYIFLFKRRYSLAVLLSGSGVILGLSTLLMVEIPRDGSGQKTSIDGYGLAFYLWMSSLLLTFLGTLIYLIAGKKNLVEQDASSDR</sequence>
<evidence type="ECO:0000256" key="1">
    <source>
        <dbReference type="SAM" id="Phobius"/>
    </source>
</evidence>